<feature type="compositionally biased region" description="Basic and acidic residues" evidence="2">
    <location>
        <begin position="472"/>
        <end position="530"/>
    </location>
</feature>
<feature type="region of interest" description="Disordered" evidence="2">
    <location>
        <begin position="441"/>
        <end position="530"/>
    </location>
</feature>
<feature type="compositionally biased region" description="Basic and acidic residues" evidence="2">
    <location>
        <begin position="54"/>
        <end position="67"/>
    </location>
</feature>
<feature type="compositionally biased region" description="Basic and acidic residues" evidence="2">
    <location>
        <begin position="14"/>
        <end position="28"/>
    </location>
</feature>
<keyword evidence="4" id="KW-1185">Reference proteome</keyword>
<proteinExistence type="predicted"/>
<dbReference type="AlphaFoldDB" id="A0AAD9PYX1"/>
<feature type="coiled-coil region" evidence="1">
    <location>
        <begin position="719"/>
        <end position="799"/>
    </location>
</feature>
<feature type="compositionally biased region" description="Basic and acidic residues" evidence="2">
    <location>
        <begin position="441"/>
        <end position="455"/>
    </location>
</feature>
<protein>
    <submittedName>
        <fullName evidence="3">Uncharacterized protein</fullName>
    </submittedName>
</protein>
<evidence type="ECO:0000256" key="1">
    <source>
        <dbReference type="SAM" id="Coils"/>
    </source>
</evidence>
<gene>
    <name evidence="3" type="ORF">P5673_027322</name>
</gene>
<dbReference type="EMBL" id="JARQWQ010000094">
    <property type="protein sequence ID" value="KAK2551722.1"/>
    <property type="molecule type" value="Genomic_DNA"/>
</dbReference>
<name>A0AAD9PYX1_ACRCE</name>
<feature type="region of interest" description="Disordered" evidence="2">
    <location>
        <begin position="288"/>
        <end position="361"/>
    </location>
</feature>
<feature type="compositionally biased region" description="Basic and acidic residues" evidence="2">
    <location>
        <begin position="350"/>
        <end position="361"/>
    </location>
</feature>
<feature type="compositionally biased region" description="Polar residues" evidence="2">
    <location>
        <begin position="294"/>
        <end position="306"/>
    </location>
</feature>
<dbReference type="Proteomes" id="UP001249851">
    <property type="component" value="Unassembled WGS sequence"/>
</dbReference>
<organism evidence="3 4">
    <name type="scientific">Acropora cervicornis</name>
    <name type="common">Staghorn coral</name>
    <dbReference type="NCBI Taxonomy" id="6130"/>
    <lineage>
        <taxon>Eukaryota</taxon>
        <taxon>Metazoa</taxon>
        <taxon>Cnidaria</taxon>
        <taxon>Anthozoa</taxon>
        <taxon>Hexacorallia</taxon>
        <taxon>Scleractinia</taxon>
        <taxon>Astrocoeniina</taxon>
        <taxon>Acroporidae</taxon>
        <taxon>Acropora</taxon>
    </lineage>
</organism>
<feature type="region of interest" description="Disordered" evidence="2">
    <location>
        <begin position="11"/>
        <end position="72"/>
    </location>
</feature>
<evidence type="ECO:0000313" key="3">
    <source>
        <dbReference type="EMBL" id="KAK2551722.1"/>
    </source>
</evidence>
<comment type="caution">
    <text evidence="3">The sequence shown here is derived from an EMBL/GenBank/DDBJ whole genome shotgun (WGS) entry which is preliminary data.</text>
</comment>
<sequence>MYWLNSFAKATGLRTEETGAETESKSAEINEEPAAADSTKSLDGVQSEGVLDSGNKETLETEKDKVSEGSQLFVGETESRIGEIQSLDTLDNVSAEKELGSLDNVSAEKELGSLDNVSAEKDLGSLDDVLAEKDLGSLDSVLAEKELGSLENVAAEQEIRSLDDVLAEKDLGSLENVSAEKELGSLENVSVEKVLGSLDSVSAEKDLGSLDDVLAEKDLGSLDSVLAEKELGSLENVAAEEEIRSLDDVLAEKDLGSLENVSAEKELGSLENVSVEKVLGSLDSVSAEKEVGLQSEQSKASISVEKSSLEFEEQGAESKDENPENKGLAGEEESVKPRRVESGVSLSTLSKDKDLSMTAEKRHESLISLSIQSCKLGDAESLTGSVMKDQSCQASCSLDGANVNELRKLKEKLAISKKDTETMQKLLEDVRNDYEDLQKSFEKRDREIKKERAESNLKLSKTDGGISSSCHDIPKPKTSELRRKSSELRPKSSELRPKSSELRPKSSEFRPKSSENRRRGAEKSSVTSREKLVESSSLTCPCVTQNIRKIITDVTEDFKEVISAIKKSFAEEREIIGSEFARFKDEYRCALEKKDFEIHAMEETIKGLQARIREGEREADECRKTISLAFAEGEKLHLGIQGLNEELTKAQHEREIRQADLERIKDCLKRYCSAEEYEELQRMDFKFSEVREVEETSDLKTNTDNTDHERKKDKCFTVLRNTKKELKKLKKAKGDLEHLLKERLMQSAERDKDLNQKLSKALDSLKENEIKVAELAERLETSEAENNNLTAQISKLEGGRQNMQSYCGFEMKAAKDESKISVESVATNKVEYIELQREHESLRHGYNGLKKFLEYLTSTESGIFADDFLGNEDSVGYSSKKQLVKAMEANGDRLHKYDHEIADVEPGIDGTTTQERLIQEVRRNTLFRFETTYNVISVFVVT</sequence>
<keyword evidence="1" id="KW-0175">Coiled coil</keyword>
<evidence type="ECO:0000256" key="2">
    <source>
        <dbReference type="SAM" id="MobiDB-lite"/>
    </source>
</evidence>
<reference evidence="3" key="2">
    <citation type="journal article" date="2023" name="Science">
        <title>Genomic signatures of disease resistance in endangered staghorn corals.</title>
        <authorList>
            <person name="Vollmer S.V."/>
            <person name="Selwyn J.D."/>
            <person name="Despard B.A."/>
            <person name="Roesel C.L."/>
        </authorList>
    </citation>
    <scope>NUCLEOTIDE SEQUENCE</scope>
    <source>
        <strain evidence="3">K2</strain>
    </source>
</reference>
<reference evidence="3" key="1">
    <citation type="journal article" date="2023" name="G3 (Bethesda)">
        <title>Whole genome assembly and annotation of the endangered Caribbean coral Acropora cervicornis.</title>
        <authorList>
            <person name="Selwyn J.D."/>
            <person name="Vollmer S.V."/>
        </authorList>
    </citation>
    <scope>NUCLEOTIDE SEQUENCE</scope>
    <source>
        <strain evidence="3">K2</strain>
    </source>
</reference>
<accession>A0AAD9PYX1</accession>
<feature type="coiled-coil region" evidence="1">
    <location>
        <begin position="591"/>
        <end position="660"/>
    </location>
</feature>
<evidence type="ECO:0000313" key="4">
    <source>
        <dbReference type="Proteomes" id="UP001249851"/>
    </source>
</evidence>